<evidence type="ECO:0000313" key="5">
    <source>
        <dbReference type="Proteomes" id="UP000008805"/>
    </source>
</evidence>
<sequence length="301" mass="34961">MDISILIPVYNVEAYVGQCLKSIPHNSLEMEIVCLNDGSSDKSLTVLELAAREDERIVIIDKQNEGYGATLNCGMREAQGRYIGIVEPDDFLDGDMFATLFNLAKRLDFPDVVKSAYWSASETDDVDRHLCGFHNRIQATKQPFCIEDEPLLLRYHPSIWSAIYRKDFLDENHIYFREVPGAGWVDNPFMVDTLCQADSIAYTNEAFYCYREERTASSTNCIADYRMPLDRWIEMTQALRRIGVTDRRIWGIHAYRCLYNLNIARHAANYPRNKAHWRRYAKYMLGQIPFTCFVRALQYVK</sequence>
<dbReference type="RefSeq" id="WP_015538586.1">
    <property type="nucleotide sequence ID" value="NC_021021.1"/>
</dbReference>
<evidence type="ECO:0000256" key="2">
    <source>
        <dbReference type="ARBA" id="ARBA00022679"/>
    </source>
</evidence>
<dbReference type="EMBL" id="FP929047">
    <property type="protein sequence ID" value="CBL03236.1"/>
    <property type="molecule type" value="Genomic_DNA"/>
</dbReference>
<keyword evidence="1" id="KW-0328">Glycosyltransferase</keyword>
<dbReference type="PANTHER" id="PTHR22916">
    <property type="entry name" value="GLYCOSYLTRANSFERASE"/>
    <property type="match status" value="1"/>
</dbReference>
<dbReference type="CDD" id="cd00761">
    <property type="entry name" value="Glyco_tranf_GTA_type"/>
    <property type="match status" value="1"/>
</dbReference>
<dbReference type="SUPFAM" id="SSF53448">
    <property type="entry name" value="Nucleotide-diphospho-sugar transferases"/>
    <property type="match status" value="1"/>
</dbReference>
<dbReference type="PANTHER" id="PTHR22916:SF51">
    <property type="entry name" value="GLYCOSYLTRANSFERASE EPSH-RELATED"/>
    <property type="match status" value="1"/>
</dbReference>
<protein>
    <submittedName>
        <fullName evidence="4">Glycosyltransferases involved in cell wall biogenesis</fullName>
    </submittedName>
</protein>
<feature type="domain" description="Glycosyltransferase 2-like" evidence="3">
    <location>
        <begin position="4"/>
        <end position="132"/>
    </location>
</feature>
<dbReference type="InterPro" id="IPR029044">
    <property type="entry name" value="Nucleotide-diphossugar_trans"/>
</dbReference>
<reference evidence="4 5" key="1">
    <citation type="submission" date="2010-03" db="EMBL/GenBank/DDBJ databases">
        <title>The genome sequence of Gordonibacter pamelaeae 7-10-1-bT.</title>
        <authorList>
            <consortium name="metaHIT consortium -- http://www.metahit.eu/"/>
            <person name="Pajon A."/>
            <person name="Turner K."/>
            <person name="Parkhill J."/>
            <person name="Timmis K."/>
            <person name="Oxley A."/>
            <person name="Wurdemann D."/>
        </authorList>
    </citation>
    <scope>NUCLEOTIDE SEQUENCE [LARGE SCALE GENOMIC DNA]</scope>
    <source>
        <strain evidence="5">7-10-1-b</strain>
    </source>
</reference>
<dbReference type="AlphaFoldDB" id="D6E689"/>
<keyword evidence="2 4" id="KW-0808">Transferase</keyword>
<keyword evidence="5" id="KW-1185">Reference proteome</keyword>
<dbReference type="CAZy" id="GT2">
    <property type="family name" value="Glycosyltransferase Family 2"/>
</dbReference>
<dbReference type="Proteomes" id="UP000008805">
    <property type="component" value="Chromosome"/>
</dbReference>
<reference evidence="4 5" key="2">
    <citation type="submission" date="2010-03" db="EMBL/GenBank/DDBJ databases">
        <authorList>
            <person name="Pajon A."/>
        </authorList>
    </citation>
    <scope>NUCLEOTIDE SEQUENCE [LARGE SCALE GENOMIC DNA]</scope>
    <source>
        <strain evidence="5">7-10-1-b</strain>
    </source>
</reference>
<dbReference type="KEGG" id="gpa:GPA_00180"/>
<dbReference type="InterPro" id="IPR001173">
    <property type="entry name" value="Glyco_trans_2-like"/>
</dbReference>
<dbReference type="Pfam" id="PF00535">
    <property type="entry name" value="Glycos_transf_2"/>
    <property type="match status" value="1"/>
</dbReference>
<dbReference type="BioCyc" id="GPAM657308:GPA_RS00040-MONOMER"/>
<proteinExistence type="predicted"/>
<dbReference type="GO" id="GO:0016757">
    <property type="term" value="F:glycosyltransferase activity"/>
    <property type="evidence" value="ECO:0007669"/>
    <property type="project" value="UniProtKB-KW"/>
</dbReference>
<organism evidence="4 5">
    <name type="scientific">Gordonibacter pamelaeae 7-10-1-b</name>
    <dbReference type="NCBI Taxonomy" id="657308"/>
    <lineage>
        <taxon>Bacteria</taxon>
        <taxon>Bacillati</taxon>
        <taxon>Actinomycetota</taxon>
        <taxon>Coriobacteriia</taxon>
        <taxon>Eggerthellales</taxon>
        <taxon>Eggerthellaceae</taxon>
        <taxon>Gordonibacter</taxon>
    </lineage>
</organism>
<evidence type="ECO:0000313" key="4">
    <source>
        <dbReference type="EMBL" id="CBL03236.1"/>
    </source>
</evidence>
<evidence type="ECO:0000259" key="3">
    <source>
        <dbReference type="Pfam" id="PF00535"/>
    </source>
</evidence>
<accession>D6E689</accession>
<evidence type="ECO:0000256" key="1">
    <source>
        <dbReference type="ARBA" id="ARBA00022676"/>
    </source>
</evidence>
<dbReference type="Gene3D" id="3.90.550.10">
    <property type="entry name" value="Spore Coat Polysaccharide Biosynthesis Protein SpsA, Chain A"/>
    <property type="match status" value="1"/>
</dbReference>
<dbReference type="HOGENOM" id="CLU_025996_25_3_11"/>
<gene>
    <name evidence="4" type="ORF">GPA_00180</name>
</gene>
<name>D6E689_9ACTN</name>